<reference evidence="2 3" key="1">
    <citation type="submission" date="2024-02" db="EMBL/GenBank/DDBJ databases">
        <title>A draft genome for the cacao thread blight pathogen Marasmius crinis-equi.</title>
        <authorList>
            <person name="Cohen S.P."/>
            <person name="Baruah I.K."/>
            <person name="Amoako-Attah I."/>
            <person name="Bukari Y."/>
            <person name="Meinhardt L.W."/>
            <person name="Bailey B.A."/>
        </authorList>
    </citation>
    <scope>NUCLEOTIDE SEQUENCE [LARGE SCALE GENOMIC DNA]</scope>
    <source>
        <strain evidence="2 3">GH-76</strain>
    </source>
</reference>
<name>A0ABR3FPM6_9AGAR</name>
<evidence type="ECO:0000313" key="2">
    <source>
        <dbReference type="EMBL" id="KAL0577404.1"/>
    </source>
</evidence>
<gene>
    <name evidence="2" type="ORF">V5O48_004569</name>
</gene>
<comment type="caution">
    <text evidence="2">The sequence shown here is derived from an EMBL/GenBank/DDBJ whole genome shotgun (WGS) entry which is preliminary data.</text>
</comment>
<feature type="region of interest" description="Disordered" evidence="1">
    <location>
        <begin position="213"/>
        <end position="233"/>
    </location>
</feature>
<protein>
    <submittedName>
        <fullName evidence="2">Uncharacterized protein</fullName>
    </submittedName>
</protein>
<accession>A0ABR3FPM6</accession>
<feature type="region of interest" description="Disordered" evidence="1">
    <location>
        <begin position="1"/>
        <end position="21"/>
    </location>
</feature>
<proteinExistence type="predicted"/>
<feature type="compositionally biased region" description="Polar residues" evidence="1">
    <location>
        <begin position="1"/>
        <end position="17"/>
    </location>
</feature>
<keyword evidence="3" id="KW-1185">Reference proteome</keyword>
<sequence>MPSSFESRQQTTTSSAQIVRGHSSEPFADTRGCLPMIALVSDWPASAGLSPYNMYTNDHLFPCAAGLQPIGVDFRDIIQELSNDHSPLQLPFLRRISLELKNHLMESVFNENTFLFTSFPKQVTELEINFAYGEDTNPKTIQGIKSRVWQRFALQNAKSARLEKLMVLGASSGVTKELLGVFGSLEKLESFKQDAWKEAPVKPEAQADVVVAREEDDSSTPRQAWNRVALPRT</sequence>
<evidence type="ECO:0000313" key="3">
    <source>
        <dbReference type="Proteomes" id="UP001465976"/>
    </source>
</evidence>
<dbReference type="EMBL" id="JBAHYK010000158">
    <property type="protein sequence ID" value="KAL0577404.1"/>
    <property type="molecule type" value="Genomic_DNA"/>
</dbReference>
<evidence type="ECO:0000256" key="1">
    <source>
        <dbReference type="SAM" id="MobiDB-lite"/>
    </source>
</evidence>
<dbReference type="Proteomes" id="UP001465976">
    <property type="component" value="Unassembled WGS sequence"/>
</dbReference>
<organism evidence="2 3">
    <name type="scientific">Marasmius crinis-equi</name>
    <dbReference type="NCBI Taxonomy" id="585013"/>
    <lineage>
        <taxon>Eukaryota</taxon>
        <taxon>Fungi</taxon>
        <taxon>Dikarya</taxon>
        <taxon>Basidiomycota</taxon>
        <taxon>Agaricomycotina</taxon>
        <taxon>Agaricomycetes</taxon>
        <taxon>Agaricomycetidae</taxon>
        <taxon>Agaricales</taxon>
        <taxon>Marasmiineae</taxon>
        <taxon>Marasmiaceae</taxon>
        <taxon>Marasmius</taxon>
    </lineage>
</organism>